<sequence length="146" mass="15587">MAEEDLQRTGSSSPKGLSRAGERSVILSFWVSIMQPYSQSSSGRRFVGCFAPHVHLGGEVLAQLDPAHGTMPPGCVSSSAGIWATSPEPWELQRKIPALRMQLARQDFPCLAAIVKGERCAAKVYGLAAQARHQRGDSPAGFVAPA</sequence>
<dbReference type="Proteomes" id="UP001221898">
    <property type="component" value="Unassembled WGS sequence"/>
</dbReference>
<reference evidence="1" key="1">
    <citation type="journal article" date="2023" name="Science">
        <title>Genome structures resolve the early diversification of teleost fishes.</title>
        <authorList>
            <person name="Parey E."/>
            <person name="Louis A."/>
            <person name="Montfort J."/>
            <person name="Bouchez O."/>
            <person name="Roques C."/>
            <person name="Iampietro C."/>
            <person name="Lluch J."/>
            <person name="Castinel A."/>
            <person name="Donnadieu C."/>
            <person name="Desvignes T."/>
            <person name="Floi Bucao C."/>
            <person name="Jouanno E."/>
            <person name="Wen M."/>
            <person name="Mejri S."/>
            <person name="Dirks R."/>
            <person name="Jansen H."/>
            <person name="Henkel C."/>
            <person name="Chen W.J."/>
            <person name="Zahm M."/>
            <person name="Cabau C."/>
            <person name="Klopp C."/>
            <person name="Thompson A.W."/>
            <person name="Robinson-Rechavi M."/>
            <person name="Braasch I."/>
            <person name="Lecointre G."/>
            <person name="Bobe J."/>
            <person name="Postlethwait J.H."/>
            <person name="Berthelot C."/>
            <person name="Roest Crollius H."/>
            <person name="Guiguen Y."/>
        </authorList>
    </citation>
    <scope>NUCLEOTIDE SEQUENCE</scope>
    <source>
        <strain evidence="1">NC1722</strain>
    </source>
</reference>
<gene>
    <name evidence="1" type="ORF">AAFF_G00111280</name>
</gene>
<accession>A0AAD7RTI5</accession>
<evidence type="ECO:0000313" key="2">
    <source>
        <dbReference type="Proteomes" id="UP001221898"/>
    </source>
</evidence>
<name>A0AAD7RTI5_9TELE</name>
<dbReference type="AlphaFoldDB" id="A0AAD7RTI5"/>
<keyword evidence="2" id="KW-1185">Reference proteome</keyword>
<evidence type="ECO:0000313" key="1">
    <source>
        <dbReference type="EMBL" id="KAJ8390114.1"/>
    </source>
</evidence>
<comment type="caution">
    <text evidence="1">The sequence shown here is derived from an EMBL/GenBank/DDBJ whole genome shotgun (WGS) entry which is preliminary data.</text>
</comment>
<dbReference type="EMBL" id="JAINUG010000174">
    <property type="protein sequence ID" value="KAJ8390114.1"/>
    <property type="molecule type" value="Genomic_DNA"/>
</dbReference>
<protein>
    <submittedName>
        <fullName evidence="1">Uncharacterized protein</fullName>
    </submittedName>
</protein>
<proteinExistence type="predicted"/>
<organism evidence="1 2">
    <name type="scientific">Aldrovandia affinis</name>
    <dbReference type="NCBI Taxonomy" id="143900"/>
    <lineage>
        <taxon>Eukaryota</taxon>
        <taxon>Metazoa</taxon>
        <taxon>Chordata</taxon>
        <taxon>Craniata</taxon>
        <taxon>Vertebrata</taxon>
        <taxon>Euteleostomi</taxon>
        <taxon>Actinopterygii</taxon>
        <taxon>Neopterygii</taxon>
        <taxon>Teleostei</taxon>
        <taxon>Notacanthiformes</taxon>
        <taxon>Halosauridae</taxon>
        <taxon>Aldrovandia</taxon>
    </lineage>
</organism>